<dbReference type="Gene3D" id="1.10.10.10">
    <property type="entry name" value="Winged helix-like DNA-binding domain superfamily/Winged helix DNA-binding domain"/>
    <property type="match status" value="1"/>
</dbReference>
<keyword evidence="6" id="KW-1185">Reference proteome</keyword>
<organism evidence="5 6">
    <name type="scientific">Arachidicoccus rhizosphaerae</name>
    <dbReference type="NCBI Taxonomy" id="551991"/>
    <lineage>
        <taxon>Bacteria</taxon>
        <taxon>Pseudomonadati</taxon>
        <taxon>Bacteroidota</taxon>
        <taxon>Chitinophagia</taxon>
        <taxon>Chitinophagales</taxon>
        <taxon>Chitinophagaceae</taxon>
        <taxon>Arachidicoccus</taxon>
    </lineage>
</organism>
<dbReference type="Proteomes" id="UP000199041">
    <property type="component" value="Unassembled WGS sequence"/>
</dbReference>
<sequence>MKLAAFLIGLLITCVSFSQQLTTRELIRLWNTSDTSQTTKAEYSYADLKYHKDPKVFRQRLLELYNYLSRHQNDRILIRTWIYEVLGKYELKIKFTPSDKRHLQKALKMAGLMGDDQLLSELFSLYPRLTNGRDNSYYAMRAVEMQQNIGIEHFPLFYLRLLNFSMNMYEAAEYRAAIIYGKQAIALMAGKTGPEIVQRRVLALDYIGASYKQLGIIDSVGYYYKALQNNALQLSPGSQMQQIWIGIAKGGLGYQKLMQKDYVAARPLLEDNIQSSVRFNQLQDAAISKDAIALIDFQTHNYGQALQNWRTAYSWYGNNNLGKMSVSLQLSHVFYQLHNYDSAFYYYREYCDFKVKLDQQYNSQKAEALQSRIEFNKMDSALQVAKKDIRQEKNIRLAILIGLALLSVIAILAYNRYRIKHRLALEQISSKQKLAELEVQRAKEQIKTFTERIQKSEVLIEHLKTLKPTEKENHLQLENKLLAYSLITNEGWDQFRIEFIQVYPHFYPALQRLAGSLTPAEERLTALIHLQLNNAQIANALGIAKESVSRSKRRLKARLRLSDEASLEVFLMQVNA</sequence>
<protein>
    <recommendedName>
        <fullName evidence="4">HTH luxR-type domain-containing protein</fullName>
    </recommendedName>
</protein>
<evidence type="ECO:0000256" key="3">
    <source>
        <dbReference type="SAM" id="SignalP"/>
    </source>
</evidence>
<feature type="coiled-coil region" evidence="1">
    <location>
        <begin position="425"/>
        <end position="459"/>
    </location>
</feature>
<keyword evidence="1" id="KW-0175">Coiled coil</keyword>
<dbReference type="InterPro" id="IPR036388">
    <property type="entry name" value="WH-like_DNA-bd_sf"/>
</dbReference>
<proteinExistence type="predicted"/>
<dbReference type="EMBL" id="FNQY01000036">
    <property type="protein sequence ID" value="SEA63509.1"/>
    <property type="molecule type" value="Genomic_DNA"/>
</dbReference>
<reference evidence="5 6" key="1">
    <citation type="submission" date="2016-10" db="EMBL/GenBank/DDBJ databases">
        <authorList>
            <person name="de Groot N.N."/>
        </authorList>
    </citation>
    <scope>NUCLEOTIDE SEQUENCE [LARGE SCALE GENOMIC DNA]</scope>
    <source>
        <strain evidence="5 6">Vu-144</strain>
    </source>
</reference>
<dbReference type="OrthoDB" id="621195at2"/>
<keyword evidence="2" id="KW-1133">Transmembrane helix</keyword>
<dbReference type="RefSeq" id="WP_091401293.1">
    <property type="nucleotide sequence ID" value="NZ_FNQY01000036.1"/>
</dbReference>
<dbReference type="AlphaFoldDB" id="A0A1H4CT61"/>
<dbReference type="STRING" id="551991.SAMN05192529_13610"/>
<dbReference type="SMART" id="SM00421">
    <property type="entry name" value="HTH_LUXR"/>
    <property type="match status" value="1"/>
</dbReference>
<dbReference type="InterPro" id="IPR016032">
    <property type="entry name" value="Sig_transdc_resp-reg_C-effctor"/>
</dbReference>
<keyword evidence="2" id="KW-0812">Transmembrane</keyword>
<gene>
    <name evidence="5" type="ORF">SAMN05192529_13610</name>
</gene>
<keyword evidence="2" id="KW-0472">Membrane</keyword>
<dbReference type="GO" id="GO:0003677">
    <property type="term" value="F:DNA binding"/>
    <property type="evidence" value="ECO:0007669"/>
    <property type="project" value="InterPro"/>
</dbReference>
<accession>A0A1H4CT61</accession>
<evidence type="ECO:0000259" key="4">
    <source>
        <dbReference type="SMART" id="SM00421"/>
    </source>
</evidence>
<evidence type="ECO:0000313" key="5">
    <source>
        <dbReference type="EMBL" id="SEA63509.1"/>
    </source>
</evidence>
<keyword evidence="3" id="KW-0732">Signal</keyword>
<feature type="domain" description="HTH luxR-type" evidence="4">
    <location>
        <begin position="514"/>
        <end position="571"/>
    </location>
</feature>
<evidence type="ECO:0000313" key="6">
    <source>
        <dbReference type="Proteomes" id="UP000199041"/>
    </source>
</evidence>
<dbReference type="SUPFAM" id="SSF46894">
    <property type="entry name" value="C-terminal effector domain of the bipartite response regulators"/>
    <property type="match status" value="1"/>
</dbReference>
<feature type="chain" id="PRO_5011598724" description="HTH luxR-type domain-containing protein" evidence="3">
    <location>
        <begin position="19"/>
        <end position="576"/>
    </location>
</feature>
<name>A0A1H4CT61_9BACT</name>
<dbReference type="GO" id="GO:0006355">
    <property type="term" value="P:regulation of DNA-templated transcription"/>
    <property type="evidence" value="ECO:0007669"/>
    <property type="project" value="InterPro"/>
</dbReference>
<evidence type="ECO:0000256" key="1">
    <source>
        <dbReference type="SAM" id="Coils"/>
    </source>
</evidence>
<feature type="transmembrane region" description="Helical" evidence="2">
    <location>
        <begin position="395"/>
        <end position="414"/>
    </location>
</feature>
<feature type="signal peptide" evidence="3">
    <location>
        <begin position="1"/>
        <end position="18"/>
    </location>
</feature>
<dbReference type="InterPro" id="IPR000792">
    <property type="entry name" value="Tscrpt_reg_LuxR_C"/>
</dbReference>
<evidence type="ECO:0000256" key="2">
    <source>
        <dbReference type="SAM" id="Phobius"/>
    </source>
</evidence>